<gene>
    <name evidence="1" type="ORF">QBD33_10985</name>
</gene>
<dbReference type="InterPro" id="IPR029069">
    <property type="entry name" value="HotDog_dom_sf"/>
</dbReference>
<protein>
    <submittedName>
        <fullName evidence="1">Uncharacterized protein</fullName>
    </submittedName>
</protein>
<dbReference type="RefSeq" id="WP_280558736.1">
    <property type="nucleotide sequence ID" value="NZ_CP123488.1"/>
</dbReference>
<dbReference type="Proteomes" id="UP001177527">
    <property type="component" value="Chromosome"/>
</dbReference>
<reference evidence="1" key="1">
    <citation type="submission" date="2023-04" db="EMBL/GenBank/DDBJ databases">
        <title>APH(3)-Id, a novel chromosomal aminoglycoside phosphotransferase, identified from an environmental isolate of Kluyvera intermedia DW18.</title>
        <authorList>
            <person name="Sha Y."/>
        </authorList>
    </citation>
    <scope>NUCLEOTIDE SEQUENCE</scope>
    <source>
        <strain evidence="1">DW18</strain>
    </source>
</reference>
<dbReference type="SUPFAM" id="SSF54637">
    <property type="entry name" value="Thioesterase/thiol ester dehydrase-isomerase"/>
    <property type="match status" value="1"/>
</dbReference>
<dbReference type="Gene3D" id="3.10.129.10">
    <property type="entry name" value="Hotdog Thioesterase"/>
    <property type="match status" value="1"/>
</dbReference>
<name>A0AA95G512_KLUIN</name>
<evidence type="ECO:0000313" key="1">
    <source>
        <dbReference type="EMBL" id="WGL58226.1"/>
    </source>
</evidence>
<sequence length="292" mass="32550">MDNNQQKQFVDITEISQRVNVEKPYFAFQQLWLDDDSLTGTFTSEQPLVYENGLITAGELGRHMAILGSCTAVALHNGPEGYYLATKAHFMRKQNNQATMLDVFHASARVLNIDKRSLKVTAQVWNQEPVAELICEYTILSPALFQRNFRHYTDDSPSAHIHSPYQHPVPIYNLNFQHDTLDAYAGPLSPSQCAGHFAGYPCWPVAIISQTAFQVTGELLVRKYGAGTRFCVQETQLSADKLIGAGSVLRFNIELTPDPENACLVQSTVSVYHNDERVASLVNQLELALTAS</sequence>
<proteinExistence type="predicted"/>
<dbReference type="AlphaFoldDB" id="A0AA95G512"/>
<evidence type="ECO:0000313" key="2">
    <source>
        <dbReference type="Proteomes" id="UP001177527"/>
    </source>
</evidence>
<dbReference type="EMBL" id="CP123488">
    <property type="protein sequence ID" value="WGL58226.1"/>
    <property type="molecule type" value="Genomic_DNA"/>
</dbReference>
<organism evidence="1 2">
    <name type="scientific">Kluyvera intermedia</name>
    <name type="common">Enterobacter intermedius</name>
    <dbReference type="NCBI Taxonomy" id="61648"/>
    <lineage>
        <taxon>Bacteria</taxon>
        <taxon>Pseudomonadati</taxon>
        <taxon>Pseudomonadota</taxon>
        <taxon>Gammaproteobacteria</taxon>
        <taxon>Enterobacterales</taxon>
        <taxon>Enterobacteriaceae</taxon>
        <taxon>Kluyvera</taxon>
    </lineage>
</organism>
<accession>A0AA95G512</accession>